<keyword evidence="5 7" id="KW-1133">Transmembrane helix</keyword>
<reference evidence="9 10" key="1">
    <citation type="submission" date="2023-07" db="EMBL/GenBank/DDBJ databases">
        <title>Sorghum-associated microbial communities from plants grown in Nebraska, USA.</title>
        <authorList>
            <person name="Schachtman D."/>
        </authorList>
    </citation>
    <scope>NUCLEOTIDE SEQUENCE [LARGE SCALE GENOMIC DNA]</scope>
    <source>
        <strain evidence="9 10">CC258</strain>
    </source>
</reference>
<dbReference type="NCBIfam" id="TIGR03025">
    <property type="entry name" value="EPS_sugtrans"/>
    <property type="match status" value="1"/>
</dbReference>
<comment type="caution">
    <text evidence="9">The sequence shown here is derived from an EMBL/GenBank/DDBJ whole genome shotgun (WGS) entry which is preliminary data.</text>
</comment>
<comment type="subcellular location">
    <subcellularLocation>
        <location evidence="1">Membrane</location>
        <topology evidence="1">Multi-pass membrane protein</topology>
    </subcellularLocation>
</comment>
<keyword evidence="4 7" id="KW-0812">Transmembrane</keyword>
<evidence type="ECO:0000259" key="8">
    <source>
        <dbReference type="Pfam" id="PF02397"/>
    </source>
</evidence>
<gene>
    <name evidence="9" type="ORF">J2736_005083</name>
</gene>
<dbReference type="PANTHER" id="PTHR30576:SF0">
    <property type="entry name" value="UNDECAPRENYL-PHOSPHATE N-ACETYLGALACTOSAMINYL 1-PHOSPHATE TRANSFERASE-RELATED"/>
    <property type="match status" value="1"/>
</dbReference>
<name>A0ABU1P297_9BACL</name>
<proteinExistence type="inferred from homology"/>
<protein>
    <submittedName>
        <fullName evidence="9">Exopolysaccharide biosynthesis polyprenyl glycosylphosphotransferase</fullName>
    </submittedName>
</protein>
<feature type="transmembrane region" description="Helical" evidence="7">
    <location>
        <begin position="108"/>
        <end position="132"/>
    </location>
</feature>
<evidence type="ECO:0000256" key="1">
    <source>
        <dbReference type="ARBA" id="ARBA00004141"/>
    </source>
</evidence>
<evidence type="ECO:0000256" key="6">
    <source>
        <dbReference type="ARBA" id="ARBA00023136"/>
    </source>
</evidence>
<evidence type="ECO:0000256" key="2">
    <source>
        <dbReference type="ARBA" id="ARBA00006464"/>
    </source>
</evidence>
<keyword evidence="6 7" id="KW-0472">Membrane</keyword>
<feature type="transmembrane region" description="Helical" evidence="7">
    <location>
        <begin position="259"/>
        <end position="285"/>
    </location>
</feature>
<dbReference type="InterPro" id="IPR003362">
    <property type="entry name" value="Bact_transf"/>
</dbReference>
<keyword evidence="10" id="KW-1185">Reference proteome</keyword>
<dbReference type="Pfam" id="PF02397">
    <property type="entry name" value="Bac_transf"/>
    <property type="match status" value="1"/>
</dbReference>
<evidence type="ECO:0000256" key="7">
    <source>
        <dbReference type="SAM" id="Phobius"/>
    </source>
</evidence>
<evidence type="ECO:0000313" key="9">
    <source>
        <dbReference type="EMBL" id="MDR6553873.1"/>
    </source>
</evidence>
<feature type="transmembrane region" description="Helical" evidence="7">
    <location>
        <begin position="46"/>
        <end position="66"/>
    </location>
</feature>
<accession>A0ABU1P297</accession>
<dbReference type="InterPro" id="IPR017475">
    <property type="entry name" value="EPS_sugar_tfrase"/>
</dbReference>
<sequence length="471" mass="53816">MNSLNRPRGSKWVIGLLDFIVIAISYVFAYGLSFQMYASIIEFYSFLNHILWISVMCILTYQFFNLYTYSGRISYSKYYYNLVIAHVMIAFEWMLLKFGFQELNIPLSTVLIALILQLSFMIGVRSILFRLVSQDLIKKKALIIVKNSKLSNGIIQKVLTKGEKWFDVRGVIQTETELLKVTTEAFQDIELFIISPEVDTGLKVDLLCLAGKEGKEVLLIPEYNDLLMMAAEPQQIDDMLVYSIPSPHLSKLQKTMKRVLDLVISAILLICTSPIFLLMTIIIPLSSHGKAFFSQERIGEGEKPFKMLKFRSMVDNAEKHTGPVLATERDARITKLGAFIRATRIDELPQLINVIRGEMSVVGPRPERAFFTQAFSEELPHYTYRFMVKPGITGMAQVMGNYSTLPSDKLRYDLLYIKDYSLLLDLKILFQTILVVLHREQSKGIAIEETKAKGKIARYINSNANVFISKE</sequence>
<keyword evidence="3" id="KW-0808">Transferase</keyword>
<feature type="domain" description="Bacterial sugar transferase" evidence="8">
    <location>
        <begin position="257"/>
        <end position="437"/>
    </location>
</feature>
<dbReference type="EMBL" id="JAVDSB010000012">
    <property type="protein sequence ID" value="MDR6553873.1"/>
    <property type="molecule type" value="Genomic_DNA"/>
</dbReference>
<dbReference type="RefSeq" id="WP_310501313.1">
    <property type="nucleotide sequence ID" value="NZ_JAVDSB010000012.1"/>
</dbReference>
<comment type="similarity">
    <text evidence="2">Belongs to the bacterial sugar transferase family.</text>
</comment>
<dbReference type="PANTHER" id="PTHR30576">
    <property type="entry name" value="COLANIC BIOSYNTHESIS UDP-GLUCOSE LIPID CARRIER TRANSFERASE"/>
    <property type="match status" value="1"/>
</dbReference>
<feature type="transmembrane region" description="Helical" evidence="7">
    <location>
        <begin position="78"/>
        <end position="96"/>
    </location>
</feature>
<evidence type="ECO:0000256" key="4">
    <source>
        <dbReference type="ARBA" id="ARBA00022692"/>
    </source>
</evidence>
<dbReference type="Proteomes" id="UP001267290">
    <property type="component" value="Unassembled WGS sequence"/>
</dbReference>
<organism evidence="9 10">
    <name type="scientific">Paenibacillus qinlingensis</name>
    <dbReference type="NCBI Taxonomy" id="1837343"/>
    <lineage>
        <taxon>Bacteria</taxon>
        <taxon>Bacillati</taxon>
        <taxon>Bacillota</taxon>
        <taxon>Bacilli</taxon>
        <taxon>Bacillales</taxon>
        <taxon>Paenibacillaceae</taxon>
        <taxon>Paenibacillus</taxon>
    </lineage>
</organism>
<evidence type="ECO:0000313" key="10">
    <source>
        <dbReference type="Proteomes" id="UP001267290"/>
    </source>
</evidence>
<evidence type="ECO:0000256" key="5">
    <source>
        <dbReference type="ARBA" id="ARBA00022989"/>
    </source>
</evidence>
<feature type="transmembrane region" description="Helical" evidence="7">
    <location>
        <begin position="12"/>
        <end position="34"/>
    </location>
</feature>
<evidence type="ECO:0000256" key="3">
    <source>
        <dbReference type="ARBA" id="ARBA00022679"/>
    </source>
</evidence>